<reference evidence="2" key="2">
    <citation type="submission" date="2015-07" db="EMBL/GenBank/DDBJ databases">
        <title>Contrasting host-pathogen interactions and genome evolution in two generalist and specialist microsporidian pathogens of mosquitoes.</title>
        <authorList>
            <consortium name="The Broad Institute Genomics Platform"/>
            <consortium name="The Broad Institute Genome Sequencing Center for Infectious Disease"/>
            <person name="Cuomo C.A."/>
            <person name="Sanscrainte N.D."/>
            <person name="Goldberg J.M."/>
            <person name="Heiman D."/>
            <person name="Young S."/>
            <person name="Zeng Q."/>
            <person name="Becnel J.J."/>
            <person name="Birren B.W."/>
        </authorList>
    </citation>
    <scope>NUCLEOTIDE SEQUENCE [LARGE SCALE GENOMIC DNA]</scope>
    <source>
        <strain evidence="2">USNM 41457</strain>
    </source>
</reference>
<dbReference type="SUPFAM" id="SSF46785">
    <property type="entry name" value="Winged helix' DNA-binding domain"/>
    <property type="match status" value="1"/>
</dbReference>
<dbReference type="InParanoid" id="J9D516"/>
<dbReference type="Gene3D" id="3.30.230.130">
    <property type="entry name" value="Cullin, Chain C, Domain 2"/>
    <property type="match status" value="1"/>
</dbReference>
<dbReference type="SUPFAM" id="SSF75632">
    <property type="entry name" value="Cullin homology domain"/>
    <property type="match status" value="1"/>
</dbReference>
<dbReference type="InterPro" id="IPR036317">
    <property type="entry name" value="Cullin_homology_sf"/>
</dbReference>
<dbReference type="HOGENOM" id="CLU_1081936_0_0_1"/>
<name>J9D516_EDHAE</name>
<dbReference type="EMBL" id="AFBI03000052">
    <property type="protein sequence ID" value="EJW02906.1"/>
    <property type="molecule type" value="Genomic_DNA"/>
</dbReference>
<protein>
    <submittedName>
        <fullName evidence="1">Uncharacterized protein</fullName>
    </submittedName>
</protein>
<comment type="caution">
    <text evidence="1">The sequence shown here is derived from an EMBL/GenBank/DDBJ whole genome shotgun (WGS) entry which is preliminary data.</text>
</comment>
<sequence length="257" mass="29790">MAINNFIKESETIEKSNNTNNFREKIAKHTIKQENIDMIYDNKIICDCRVLSKTAWNMKPNEMILCNQLQKLSEKILKCFKENTRNKKLEFNHKLSSVLVNFNGNNLIMDTLKFSIMCILEEEGKMCIENLNSKLACECTEDINILCVAKLVLIENDLYALNYEYSNGDLNLFSSDIFSSMNIEDIDMEQLMKNNETVLESQVMQYMKNVKSISCCELFDAFQNEEFKHPGLLNKVIENLANKGFIDVCDDRVNYSS</sequence>
<evidence type="ECO:0000313" key="1">
    <source>
        <dbReference type="EMBL" id="EJW02906.1"/>
    </source>
</evidence>
<gene>
    <name evidence="1" type="ORF">EDEG_02730</name>
</gene>
<accession>J9D516</accession>
<organism evidence="1 2">
    <name type="scientific">Edhazardia aedis (strain USNM 41457)</name>
    <name type="common">Microsporidian parasite</name>
    <dbReference type="NCBI Taxonomy" id="1003232"/>
    <lineage>
        <taxon>Eukaryota</taxon>
        <taxon>Fungi</taxon>
        <taxon>Fungi incertae sedis</taxon>
        <taxon>Microsporidia</taxon>
        <taxon>Edhazardia</taxon>
    </lineage>
</organism>
<evidence type="ECO:0000313" key="2">
    <source>
        <dbReference type="Proteomes" id="UP000003163"/>
    </source>
</evidence>
<dbReference type="InterPro" id="IPR036390">
    <property type="entry name" value="WH_DNA-bd_sf"/>
</dbReference>
<dbReference type="AlphaFoldDB" id="J9D516"/>
<reference evidence="1 2" key="1">
    <citation type="submission" date="2011-08" db="EMBL/GenBank/DDBJ databases">
        <authorList>
            <person name="Liu Z.J."/>
            <person name="Shi F.L."/>
            <person name="Lu J.Q."/>
            <person name="Li M."/>
            <person name="Wang Z.L."/>
        </authorList>
    </citation>
    <scope>NUCLEOTIDE SEQUENCE [LARGE SCALE GENOMIC DNA]</scope>
    <source>
        <strain evidence="1 2">USNM 41457</strain>
    </source>
</reference>
<dbReference type="Proteomes" id="UP000003163">
    <property type="component" value="Unassembled WGS sequence"/>
</dbReference>
<proteinExistence type="predicted"/>
<keyword evidence="2" id="KW-1185">Reference proteome</keyword>
<dbReference type="VEuPathDB" id="MicrosporidiaDB:EDEG_02730"/>